<sequence>MFPTADAVRVAAVDAIVPWLTAPPGVVAVQVHDTPGPIGPVLDHDVCFAEKAPSTAWPDASVTAIVRSAAEEFSTTGAPNAIVSPDWPATVTVGGSGAAVVAAGVLVGFSLASWPDA</sequence>
<dbReference type="EMBL" id="RJJQ01000003">
    <property type="protein sequence ID" value="RNI24273.1"/>
    <property type="molecule type" value="Genomic_DNA"/>
</dbReference>
<name>A0A3M9MHD3_9MICO</name>
<evidence type="ECO:0000313" key="1">
    <source>
        <dbReference type="EMBL" id="RNI24273.1"/>
    </source>
</evidence>
<dbReference type="AlphaFoldDB" id="A0A3M9MHD3"/>
<gene>
    <name evidence="1" type="ORF">EFY87_04705</name>
</gene>
<protein>
    <submittedName>
        <fullName evidence="1">Uncharacterized protein</fullName>
    </submittedName>
</protein>
<accession>A0A3M9MHD3</accession>
<proteinExistence type="predicted"/>
<organism evidence="1 2">
    <name type="scientific">Flexivirga caeni</name>
    <dbReference type="NCBI Taxonomy" id="2294115"/>
    <lineage>
        <taxon>Bacteria</taxon>
        <taxon>Bacillati</taxon>
        <taxon>Actinomycetota</taxon>
        <taxon>Actinomycetes</taxon>
        <taxon>Micrococcales</taxon>
        <taxon>Dermacoccaceae</taxon>
        <taxon>Flexivirga</taxon>
    </lineage>
</organism>
<evidence type="ECO:0000313" key="2">
    <source>
        <dbReference type="Proteomes" id="UP000271678"/>
    </source>
</evidence>
<keyword evidence="2" id="KW-1185">Reference proteome</keyword>
<comment type="caution">
    <text evidence="1">The sequence shown here is derived from an EMBL/GenBank/DDBJ whole genome shotgun (WGS) entry which is preliminary data.</text>
</comment>
<reference evidence="1 2" key="1">
    <citation type="submission" date="2018-11" db="EMBL/GenBank/DDBJ databases">
        <title>Draft genome of Simplicispira Flexivirga sp. BO-16.</title>
        <authorList>
            <person name="Im W.T."/>
        </authorList>
    </citation>
    <scope>NUCLEOTIDE SEQUENCE [LARGE SCALE GENOMIC DNA]</scope>
    <source>
        <strain evidence="1 2">BO-16</strain>
    </source>
</reference>
<dbReference type="Proteomes" id="UP000271678">
    <property type="component" value="Unassembled WGS sequence"/>
</dbReference>